<evidence type="ECO:0000313" key="2">
    <source>
        <dbReference type="Proteomes" id="UP001165367"/>
    </source>
</evidence>
<dbReference type="PROSITE" id="PS51257">
    <property type="entry name" value="PROKAR_LIPOPROTEIN"/>
    <property type="match status" value="1"/>
</dbReference>
<protein>
    <submittedName>
        <fullName evidence="1">Lipocalin family protein</fullName>
    </submittedName>
</protein>
<accession>A0ABS9KVT4</accession>
<organism evidence="1 2">
    <name type="scientific">Terrimonas ginsenosidimutans</name>
    <dbReference type="NCBI Taxonomy" id="2908004"/>
    <lineage>
        <taxon>Bacteria</taxon>
        <taxon>Pseudomonadati</taxon>
        <taxon>Bacteroidota</taxon>
        <taxon>Chitinophagia</taxon>
        <taxon>Chitinophagales</taxon>
        <taxon>Chitinophagaceae</taxon>
        <taxon>Terrimonas</taxon>
    </lineage>
</organism>
<dbReference type="RefSeq" id="WP_237874954.1">
    <property type="nucleotide sequence ID" value="NZ_JAKLTR010000013.1"/>
</dbReference>
<proteinExistence type="predicted"/>
<dbReference type="EMBL" id="JAKLTR010000013">
    <property type="protein sequence ID" value="MCG2616418.1"/>
    <property type="molecule type" value="Genomic_DNA"/>
</dbReference>
<sequence>MAQTTLRKIAPFLAGALLAVSCSSSKKVSSPVAQREDVKGNWVLNTITYDGVPSGQKVKITLLDEGSEACLTGSTWSLPNNGNGSYTINASAAGCTPGQRNIVWSYQKSGDQVIFQYKILPGGVKPKNVTDGYRFKLVSASETSMQLQSEVSFEGKPLYINYSFSKQ</sequence>
<reference evidence="1" key="1">
    <citation type="submission" date="2022-01" db="EMBL/GenBank/DDBJ databases">
        <authorList>
            <person name="Jo J.-H."/>
            <person name="Im W.-T."/>
        </authorList>
    </citation>
    <scope>NUCLEOTIDE SEQUENCE</scope>
    <source>
        <strain evidence="1">NA20</strain>
    </source>
</reference>
<comment type="caution">
    <text evidence="1">The sequence shown here is derived from an EMBL/GenBank/DDBJ whole genome shotgun (WGS) entry which is preliminary data.</text>
</comment>
<gene>
    <name evidence="1" type="ORF">LZZ85_19115</name>
</gene>
<evidence type="ECO:0000313" key="1">
    <source>
        <dbReference type="EMBL" id="MCG2616418.1"/>
    </source>
</evidence>
<name>A0ABS9KVT4_9BACT</name>
<keyword evidence="2" id="KW-1185">Reference proteome</keyword>
<dbReference type="Proteomes" id="UP001165367">
    <property type="component" value="Unassembled WGS sequence"/>
</dbReference>